<dbReference type="EMBL" id="LUGH01000283">
    <property type="protein sequence ID" value="OBZ86646.1"/>
    <property type="molecule type" value="Genomic_DNA"/>
</dbReference>
<keyword evidence="4" id="KW-1185">Reference proteome</keyword>
<feature type="region of interest" description="Disordered" evidence="1">
    <location>
        <begin position="127"/>
        <end position="156"/>
    </location>
</feature>
<accession>A0A1C7NDL0</accession>
<dbReference type="InParanoid" id="A0A1C7NDL0"/>
<evidence type="ECO:0000256" key="1">
    <source>
        <dbReference type="SAM" id="MobiDB-lite"/>
    </source>
</evidence>
<keyword evidence="2" id="KW-0472">Membrane</keyword>
<proteinExistence type="predicted"/>
<gene>
    <name evidence="3" type="ORF">A0J61_05310</name>
</gene>
<keyword evidence="2" id="KW-0812">Transmembrane</keyword>
<protein>
    <submittedName>
        <fullName evidence="3">Uncharacterized protein</fullName>
    </submittedName>
</protein>
<comment type="caution">
    <text evidence="3">The sequence shown here is derived from an EMBL/GenBank/DDBJ whole genome shotgun (WGS) entry which is preliminary data.</text>
</comment>
<evidence type="ECO:0000313" key="3">
    <source>
        <dbReference type="EMBL" id="OBZ86646.1"/>
    </source>
</evidence>
<dbReference type="Proteomes" id="UP000093000">
    <property type="component" value="Unassembled WGS sequence"/>
</dbReference>
<reference evidence="3 4" key="1">
    <citation type="submission" date="2016-03" db="EMBL/GenBank/DDBJ databases">
        <title>Choanephora cucurbitarum.</title>
        <authorList>
            <person name="Min B."/>
            <person name="Park H."/>
            <person name="Park J.-H."/>
            <person name="Shin H.-D."/>
            <person name="Choi I.-G."/>
        </authorList>
    </citation>
    <scope>NUCLEOTIDE SEQUENCE [LARGE SCALE GENOMIC DNA]</scope>
    <source>
        <strain evidence="3 4">KUS-F28377</strain>
    </source>
</reference>
<keyword evidence="2" id="KW-1133">Transmembrane helix</keyword>
<organism evidence="3 4">
    <name type="scientific">Choanephora cucurbitarum</name>
    <dbReference type="NCBI Taxonomy" id="101091"/>
    <lineage>
        <taxon>Eukaryota</taxon>
        <taxon>Fungi</taxon>
        <taxon>Fungi incertae sedis</taxon>
        <taxon>Mucoromycota</taxon>
        <taxon>Mucoromycotina</taxon>
        <taxon>Mucoromycetes</taxon>
        <taxon>Mucorales</taxon>
        <taxon>Mucorineae</taxon>
        <taxon>Choanephoraceae</taxon>
        <taxon>Choanephoroideae</taxon>
        <taxon>Choanephora</taxon>
    </lineage>
</organism>
<feature type="transmembrane region" description="Helical" evidence="2">
    <location>
        <begin position="6"/>
        <end position="26"/>
    </location>
</feature>
<sequence>MPTQIIAGLLVGLASVLLIAIIIGLVRWNRKKRHRNKDEEINPIGESVAISSELQTTPPSTLKKDCSEMQQRYALATNTQTSLCPRPLPAARILKEEQTAVADPHKLRGTFNLTPSYNDASPCSCSSHRASLNESPFRCSSTPHSHLGQLYSDKQQ</sequence>
<evidence type="ECO:0000256" key="2">
    <source>
        <dbReference type="SAM" id="Phobius"/>
    </source>
</evidence>
<evidence type="ECO:0000313" key="4">
    <source>
        <dbReference type="Proteomes" id="UP000093000"/>
    </source>
</evidence>
<name>A0A1C7NDL0_9FUNG</name>
<feature type="compositionally biased region" description="Polar residues" evidence="1">
    <location>
        <begin position="127"/>
        <end position="144"/>
    </location>
</feature>
<dbReference type="AlphaFoldDB" id="A0A1C7NDL0"/>